<dbReference type="EMBL" id="QXFK01000019">
    <property type="protein sequence ID" value="RIV75985.1"/>
    <property type="molecule type" value="Genomic_DNA"/>
</dbReference>
<evidence type="ECO:0000313" key="3">
    <source>
        <dbReference type="Proteomes" id="UP000285092"/>
    </source>
</evidence>
<dbReference type="AlphaFoldDB" id="A0A418NDU1"/>
<proteinExistence type="predicted"/>
<organism evidence="1 3">
    <name type="scientific">Pelagerythrobacter aerophilus</name>
    <dbReference type="NCBI Taxonomy" id="2306995"/>
    <lineage>
        <taxon>Bacteria</taxon>
        <taxon>Pseudomonadati</taxon>
        <taxon>Pseudomonadota</taxon>
        <taxon>Alphaproteobacteria</taxon>
        <taxon>Sphingomonadales</taxon>
        <taxon>Erythrobacteraceae</taxon>
        <taxon>Pelagerythrobacter</taxon>
    </lineage>
</organism>
<protein>
    <submittedName>
        <fullName evidence="1">Uncharacterized protein</fullName>
    </submittedName>
</protein>
<name>A0A418NDU1_9SPHN</name>
<dbReference type="Proteomes" id="UP000285092">
    <property type="component" value="Unassembled WGS sequence"/>
</dbReference>
<keyword evidence="3" id="KW-1185">Reference proteome</keyword>
<evidence type="ECO:0000313" key="1">
    <source>
        <dbReference type="EMBL" id="RIV75985.1"/>
    </source>
</evidence>
<gene>
    <name evidence="2" type="ORF">D2V04_01915</name>
    <name evidence="1" type="ORF">D2V04_17210</name>
</gene>
<evidence type="ECO:0000313" key="2">
    <source>
        <dbReference type="EMBL" id="RIV80760.1"/>
    </source>
</evidence>
<sequence length="94" mass="10487">MSVTRSLAEAANLNYRGKMPASGLAGQNYHRSWTTFLGIYCDDIGPLPFILDEPYLAIEVSPYPAFDVIIGREALMVGDFTLKANGDFEWLIRN</sequence>
<reference evidence="1 3" key="1">
    <citation type="submission" date="2018-08" db="EMBL/GenBank/DDBJ databases">
        <title>Altererythrobacter sp.Ery1 and Ery12, the genome sequencing of novel strains in genus Alterythrobacter.</title>
        <authorList>
            <person name="Cheng H."/>
            <person name="Wu Y.-H."/>
            <person name="Fang C."/>
            <person name="Xu X.-W."/>
        </authorList>
    </citation>
    <scope>NUCLEOTIDE SEQUENCE [LARGE SCALE GENOMIC DNA]</scope>
    <source>
        <strain evidence="1 3">Ery1</strain>
    </source>
</reference>
<dbReference type="EMBL" id="QXFK01000008">
    <property type="protein sequence ID" value="RIV80760.1"/>
    <property type="molecule type" value="Genomic_DNA"/>
</dbReference>
<comment type="caution">
    <text evidence="1">The sequence shown here is derived from an EMBL/GenBank/DDBJ whole genome shotgun (WGS) entry which is preliminary data.</text>
</comment>
<accession>A0A418NDU1</accession>